<keyword evidence="3" id="KW-0813">Transport</keyword>
<feature type="transmembrane region" description="Helical" evidence="8">
    <location>
        <begin position="199"/>
        <end position="221"/>
    </location>
</feature>
<feature type="transmembrane region" description="Helical" evidence="8">
    <location>
        <begin position="5"/>
        <end position="22"/>
    </location>
</feature>
<dbReference type="PANTHER" id="PTHR10778">
    <property type="entry name" value="SOLUTE CARRIER FAMILY 35 MEMBER B"/>
    <property type="match status" value="1"/>
</dbReference>
<name>A0A0P4W1J9_9HEMI</name>
<evidence type="ECO:0000256" key="6">
    <source>
        <dbReference type="ARBA" id="ARBA00022989"/>
    </source>
</evidence>
<dbReference type="InterPro" id="IPR013657">
    <property type="entry name" value="SCL35B1-4/HUT1"/>
</dbReference>
<proteinExistence type="evidence at transcript level"/>
<evidence type="ECO:0000256" key="1">
    <source>
        <dbReference type="ARBA" id="ARBA00004477"/>
    </source>
</evidence>
<keyword evidence="5" id="KW-0256">Endoplasmic reticulum</keyword>
<feature type="transmembrane region" description="Helical" evidence="8">
    <location>
        <begin position="127"/>
        <end position="145"/>
    </location>
</feature>
<comment type="similarity">
    <text evidence="2">Belongs to the nucleotide-sugar transporter family. SLC35B subfamily.</text>
</comment>
<evidence type="ECO:0000256" key="7">
    <source>
        <dbReference type="ARBA" id="ARBA00023136"/>
    </source>
</evidence>
<evidence type="ECO:0000256" key="8">
    <source>
        <dbReference type="SAM" id="Phobius"/>
    </source>
</evidence>
<dbReference type="AlphaFoldDB" id="A0A0P4W1J9"/>
<evidence type="ECO:0000313" key="9">
    <source>
        <dbReference type="EMBL" id="JAI55538.1"/>
    </source>
</evidence>
<feature type="transmembrane region" description="Helical" evidence="8">
    <location>
        <begin position="285"/>
        <end position="302"/>
    </location>
</feature>
<feature type="transmembrane region" description="Helical" evidence="8">
    <location>
        <begin position="42"/>
        <end position="62"/>
    </location>
</feature>
<reference evidence="9" key="1">
    <citation type="journal article" date="2016" name="PLoS Negl. Trop. Dis.">
        <title>A Deep Insight into the Sialome of Rhodnius neglectus, a Vector of Chagas Disease.</title>
        <authorList>
            <person name="Santiago P.B."/>
            <person name="Assumpcao T.C."/>
            <person name="Araujo C.N."/>
            <person name="Bastos I.M."/>
            <person name="Neves D."/>
            <person name="Silva I.G."/>
            <person name="Charneau S."/>
            <person name="Queiroz R.M."/>
            <person name="Raiol T."/>
            <person name="Oliveira J.V."/>
            <person name="Sousa M.V."/>
            <person name="Calvo E."/>
            <person name="Ribeiro J.M."/>
            <person name="Santana J.M."/>
        </authorList>
    </citation>
    <scope>NUCLEOTIDE SEQUENCE</scope>
    <source>
        <tissue evidence="9">Salivary glands</tissue>
    </source>
</reference>
<feature type="transmembrane region" description="Helical" evidence="8">
    <location>
        <begin position="262"/>
        <end position="279"/>
    </location>
</feature>
<dbReference type="PANTHER" id="PTHR10778:SF10">
    <property type="entry name" value="SOLUTE CARRIER FAMILY 35 MEMBER B1"/>
    <property type="match status" value="1"/>
</dbReference>
<dbReference type="InterPro" id="IPR037185">
    <property type="entry name" value="EmrE-like"/>
</dbReference>
<dbReference type="GO" id="GO:0005789">
    <property type="term" value="C:endoplasmic reticulum membrane"/>
    <property type="evidence" value="ECO:0007669"/>
    <property type="project" value="UniProtKB-SubCell"/>
</dbReference>
<protein>
    <submittedName>
        <fullName evidence="9">Putative solute carrier family 35 member b1</fullName>
    </submittedName>
</protein>
<accession>A0A0P4W1J9</accession>
<dbReference type="GO" id="GO:0000139">
    <property type="term" value="C:Golgi membrane"/>
    <property type="evidence" value="ECO:0007669"/>
    <property type="project" value="TreeGrafter"/>
</dbReference>
<dbReference type="SUPFAM" id="SSF103481">
    <property type="entry name" value="Multidrug resistance efflux transporter EmrE"/>
    <property type="match status" value="1"/>
</dbReference>
<dbReference type="GO" id="GO:0005460">
    <property type="term" value="F:UDP-glucose transmembrane transporter activity"/>
    <property type="evidence" value="ECO:0007669"/>
    <property type="project" value="TreeGrafter"/>
</dbReference>
<dbReference type="Pfam" id="PF08449">
    <property type="entry name" value="UAA"/>
    <property type="match status" value="1"/>
</dbReference>
<keyword evidence="7 8" id="KW-0472">Membrane</keyword>
<feature type="transmembrane region" description="Helical" evidence="8">
    <location>
        <begin position="227"/>
        <end position="250"/>
    </location>
</feature>
<comment type="subcellular location">
    <subcellularLocation>
        <location evidence="1">Endoplasmic reticulum membrane</location>
        <topology evidence="1">Multi-pass membrane protein</topology>
    </subcellularLocation>
</comment>
<evidence type="ECO:0000256" key="4">
    <source>
        <dbReference type="ARBA" id="ARBA00022692"/>
    </source>
</evidence>
<evidence type="ECO:0000256" key="2">
    <source>
        <dbReference type="ARBA" id="ARBA00010694"/>
    </source>
</evidence>
<evidence type="ECO:0000256" key="3">
    <source>
        <dbReference type="ARBA" id="ARBA00022448"/>
    </source>
</evidence>
<organism evidence="9">
    <name type="scientific">Rhodnius neglectus</name>
    <dbReference type="NCBI Taxonomy" id="72488"/>
    <lineage>
        <taxon>Eukaryota</taxon>
        <taxon>Metazoa</taxon>
        <taxon>Ecdysozoa</taxon>
        <taxon>Arthropoda</taxon>
        <taxon>Hexapoda</taxon>
        <taxon>Insecta</taxon>
        <taxon>Pterygota</taxon>
        <taxon>Neoptera</taxon>
        <taxon>Paraneoptera</taxon>
        <taxon>Hemiptera</taxon>
        <taxon>Heteroptera</taxon>
        <taxon>Panheteroptera</taxon>
        <taxon>Cimicomorpha</taxon>
        <taxon>Reduviidae</taxon>
        <taxon>Triatominae</taxon>
        <taxon>Rhodnius</taxon>
    </lineage>
</organism>
<evidence type="ECO:0000256" key="5">
    <source>
        <dbReference type="ARBA" id="ARBA00022824"/>
    </source>
</evidence>
<feature type="transmembrane region" description="Helical" evidence="8">
    <location>
        <begin position="74"/>
        <end position="97"/>
    </location>
</feature>
<dbReference type="GO" id="GO:0005459">
    <property type="term" value="F:UDP-galactose transmembrane transporter activity"/>
    <property type="evidence" value="ECO:0007669"/>
    <property type="project" value="TreeGrafter"/>
</dbReference>
<sequence length="310" mass="34750">MKFRFLFISGGIFSIYCLYSVLQEKLLKGVFGEDEERFTFVMPLLFVATLFNYLYAHFLRTLNHVNADDHIPTLYNCCISLTYLLAMVTSFMALQWVSYPAQVIAKSGKPIPVLVMGVLIGNKSFPVRKYFIVFLIVFGVALFLYKDNKAAKSAIGFGIGEILLGSSLLMDGLTNSLQERVMAQYKPKSENLMLGINKWALLFVGVIIIYTGEAVQCLAFLQRHPSAILQVFTIATCGAAGQYFIFMCLTEYGTLTCSIITTTRKFFSVFGSVILFGHVLKVRQWLAVACVFTGLFLDIYFGKPKKTGDK</sequence>
<dbReference type="EMBL" id="GDKW01001057">
    <property type="protein sequence ID" value="JAI55538.1"/>
    <property type="molecule type" value="mRNA"/>
</dbReference>
<keyword evidence="6 8" id="KW-1133">Transmembrane helix</keyword>
<keyword evidence="4 8" id="KW-0812">Transmembrane</keyword>